<sequence>MTSLFGSPQRLLQLSHLFLWTGVGQLLLGIAGAYCLDAQLGLLAQVSAHGLVILGPTLIKLGYVMRLTAHYQMRQEERELACAVA</sequence>
<dbReference type="Proteomes" id="UP000218554">
    <property type="component" value="Chromosome"/>
</dbReference>
<dbReference type="EMBL" id="AP014862">
    <property type="protein sequence ID" value="BAU73808.1"/>
    <property type="molecule type" value="Genomic_DNA"/>
</dbReference>
<organism evidence="1 2">
    <name type="scientific">Metapseudomonas furukawaii</name>
    <name type="common">Pseudomonas furukawaii</name>
    <dbReference type="NCBI Taxonomy" id="1149133"/>
    <lineage>
        <taxon>Bacteria</taxon>
        <taxon>Pseudomonadati</taxon>
        <taxon>Pseudomonadota</taxon>
        <taxon>Gammaproteobacteria</taxon>
        <taxon>Pseudomonadales</taxon>
        <taxon>Pseudomonadaceae</taxon>
        <taxon>Metapseudomonas</taxon>
    </lineage>
</organism>
<dbReference type="RefSeq" id="WP_003454238.1">
    <property type="nucleotide sequence ID" value="NZ_AJMR01000192.1"/>
</dbReference>
<dbReference type="AlphaFoldDB" id="L8MM44"/>
<evidence type="ECO:0000313" key="2">
    <source>
        <dbReference type="Proteomes" id="UP000218554"/>
    </source>
</evidence>
<reference evidence="1 2" key="2">
    <citation type="journal article" date="2017" name="Int. J. Syst. Evol. Microbiol.">
        <title>Pseudomonas furukawaii sp. nov., a polychlorinated biphenyl-degrading bacterium isolated from biphenyl-contaminated soil in Japan.</title>
        <authorList>
            <person name="Kimura N."/>
            <person name="Watanabe T."/>
            <person name="Suenaga H."/>
            <person name="Fujihara H."/>
            <person name="Futagami T."/>
            <person name="Goto M."/>
            <person name="Hanada S."/>
            <person name="Hirose J."/>
        </authorList>
    </citation>
    <scope>NUCLEOTIDE SEQUENCE [LARGE SCALE GENOMIC DNA]</scope>
    <source>
        <strain evidence="2">DSM 10086 / NBRC 110670 / KF707</strain>
    </source>
</reference>
<protein>
    <submittedName>
        <fullName evidence="1">Uncharacterized protein</fullName>
    </submittedName>
</protein>
<proteinExistence type="predicted"/>
<evidence type="ECO:0000313" key="1">
    <source>
        <dbReference type="EMBL" id="BAU73808.1"/>
    </source>
</evidence>
<dbReference type="OrthoDB" id="6905559at2"/>
<dbReference type="KEGG" id="pfuw:KF707C_21200"/>
<accession>A0A143SNZ5</accession>
<dbReference type="eggNOG" id="ENOG5031GUH">
    <property type="taxonomic scope" value="Bacteria"/>
</dbReference>
<accession>L8MM44</accession>
<gene>
    <name evidence="1" type="ORF">KF707C_21200</name>
</gene>
<keyword evidence="2" id="KW-1185">Reference proteome</keyword>
<name>L8MM44_METFU</name>
<reference evidence="2" key="1">
    <citation type="submission" date="2015-05" db="EMBL/GenBank/DDBJ databases">
        <title>Draft genome sequencing of a biphenyl-degrading bacterium, Pseudomonas balearica KF707 (=NBRC110670).</title>
        <authorList>
            <person name="Kimura N."/>
            <person name="Hirose J."/>
            <person name="Watanabe T."/>
            <person name="Suenaga H."/>
            <person name="Fujihara H."/>
            <person name="Noguchi M."/>
            <person name="Hashimoto M."/>
            <person name="Shimodaira J."/>
            <person name="Tsuchikane K."/>
            <person name="Hosoyama A."/>
            <person name="Yamazoe A."/>
            <person name="Fujita N."/>
            <person name="Furukawa K."/>
        </authorList>
    </citation>
    <scope>NUCLEOTIDE SEQUENCE [LARGE SCALE GENOMIC DNA]</scope>
    <source>
        <strain evidence="2">DSM 10086 / NBRC 110670 / KF707</strain>
    </source>
</reference>